<comment type="caution">
    <text evidence="2">The sequence shown here is derived from an EMBL/GenBank/DDBJ whole genome shotgun (WGS) entry which is preliminary data.</text>
</comment>
<evidence type="ECO:0000256" key="1">
    <source>
        <dbReference type="SAM" id="MobiDB-lite"/>
    </source>
</evidence>
<evidence type="ECO:0000313" key="2">
    <source>
        <dbReference type="EMBL" id="EJW02729.1"/>
    </source>
</evidence>
<feature type="region of interest" description="Disordered" evidence="1">
    <location>
        <begin position="101"/>
        <end position="122"/>
    </location>
</feature>
<organism evidence="2 3">
    <name type="scientific">Edhazardia aedis (strain USNM 41457)</name>
    <name type="common">Microsporidian parasite</name>
    <dbReference type="NCBI Taxonomy" id="1003232"/>
    <lineage>
        <taxon>Eukaryota</taxon>
        <taxon>Fungi</taxon>
        <taxon>Fungi incertae sedis</taxon>
        <taxon>Microsporidia</taxon>
        <taxon>Edhazardia</taxon>
    </lineage>
</organism>
<dbReference type="EMBL" id="AFBI03000058">
    <property type="protein sequence ID" value="EJW02729.1"/>
    <property type="molecule type" value="Genomic_DNA"/>
</dbReference>
<keyword evidence="3" id="KW-1185">Reference proteome</keyword>
<dbReference type="AlphaFoldDB" id="J9D5C1"/>
<dbReference type="Proteomes" id="UP000003163">
    <property type="component" value="Unassembled WGS sequence"/>
</dbReference>
<feature type="region of interest" description="Disordered" evidence="1">
    <location>
        <begin position="49"/>
        <end position="69"/>
    </location>
</feature>
<protein>
    <submittedName>
        <fullName evidence="2">Uncharacterized protein</fullName>
    </submittedName>
</protein>
<reference evidence="3" key="2">
    <citation type="submission" date="2015-07" db="EMBL/GenBank/DDBJ databases">
        <title>Contrasting host-pathogen interactions and genome evolution in two generalist and specialist microsporidian pathogens of mosquitoes.</title>
        <authorList>
            <consortium name="The Broad Institute Genomics Platform"/>
            <consortium name="The Broad Institute Genome Sequencing Center for Infectious Disease"/>
            <person name="Cuomo C.A."/>
            <person name="Sanscrainte N.D."/>
            <person name="Goldberg J.M."/>
            <person name="Heiman D."/>
            <person name="Young S."/>
            <person name="Zeng Q."/>
            <person name="Becnel J.J."/>
            <person name="Birren B.W."/>
        </authorList>
    </citation>
    <scope>NUCLEOTIDE SEQUENCE [LARGE SCALE GENOMIC DNA]</scope>
    <source>
        <strain evidence="3">USNM 41457</strain>
    </source>
</reference>
<feature type="compositionally biased region" description="Polar residues" evidence="1">
    <location>
        <begin position="51"/>
        <end position="67"/>
    </location>
</feature>
<dbReference type="VEuPathDB" id="MicrosporidiaDB:EDEG_02868"/>
<dbReference type="HOGENOM" id="CLU_1510584_0_0_1"/>
<sequence length="178" mass="20586">MLFFIFLQNIFSSTNNPDTNKTFFATDFGNNVNKKIEMCDNVAIEPKDTTGQRQMQHNTSNPGNTHLTEAEMCTKIPTKSKDRIDKIEIQHDAQNLEINTILKDQKSKQKRNKRQNTSPDIPLTQGVAKMHQLFSEKDLIAKNNREQHLLAEKIITQPKGIKKFLKFLIFFKSIYSDN</sequence>
<dbReference type="InParanoid" id="J9D5C1"/>
<reference evidence="2 3" key="1">
    <citation type="submission" date="2011-08" db="EMBL/GenBank/DDBJ databases">
        <authorList>
            <person name="Liu Z.J."/>
            <person name="Shi F.L."/>
            <person name="Lu J.Q."/>
            <person name="Li M."/>
            <person name="Wang Z.L."/>
        </authorList>
    </citation>
    <scope>NUCLEOTIDE SEQUENCE [LARGE SCALE GENOMIC DNA]</scope>
    <source>
        <strain evidence="2 3">USNM 41457</strain>
    </source>
</reference>
<evidence type="ECO:0000313" key="3">
    <source>
        <dbReference type="Proteomes" id="UP000003163"/>
    </source>
</evidence>
<proteinExistence type="predicted"/>
<gene>
    <name evidence="2" type="ORF">EDEG_02868</name>
</gene>
<accession>J9D5C1</accession>
<name>J9D5C1_EDHAE</name>